<sequence>MARTKLSPSDGVDDTNWEIVDVDGIDMSCTERYSTPTDVGYVQQESVMEIDEIPPLMPISDSEEEYSEDDSDDNFYPHYCGTDPTAPSVYGGARKGTISVRELQQHETYAGTLCGLNGGELLTLSTILAEDEVNFPVCQYKVILKMPLPVLARMCTKQELKKIYDLHHVRYPGNSKNIAQLVDIIDRHVCHSTCKCALASFNRPLFDTSLSQPTVWRAPINPQPEVSLHVTNNEDGSPCKFPPAPHDIHSVARFVQRWIDATRPSEVAQTPCGICARQLFPKETTQISLCDSILKIMYDACERATEGRVKRTTPDGIMCKNAVEGEGINKTVTICYTCLNSLKKKKTIPRLAMANGLWLGDVPAELNVLNFVEKLLVARYRHNVCTAEIRKGGVRRRMKANAVVFAQPVAKFHAVLPPPRNELDECLVILFTGATDLTKEDFQRTPFLVRRDIVWNALVWLKENHRDYRDARLSRENLITYPEETPPVAVFHNREDAIEPVENRAVFDADIEKGTDDGPCQFAVHGMTAEEYNNLSCDQRKLKIAEHLRLGRGVLAYGSHNEPELIFHNPRMYPGLFPWLFPYGLGGFENELQTRAVPMRTHIKYLLAYHDGRFQRDEYFPFLLFNQEQIRECSYGGYSLVHKGNFRKITEKILNLEVDALASLIEKAKISSYVQPDTDGEKRCLEVLHLMDVVAGRVPISNTQKKYQRNEIRGLIYAKGLPFWFVTFAPAEQDNIIALMMSGVMSKDDAINLRIPDKSDRLKSIAANPVACAKFFNFLVKTFISIILCAGTDEDGLFGKTSAYYGTVESQGRLTLHLHLLIWIEGSYTPSEIRARVLSNVDEFRGKMIRWLESCHQGQFSTGSMSEIYARRIARNEVLTIDDGDQPGAEENELEDVNNPCLRRPLEPPKSGGTDEIEEWYRSVILESDDLAVRCNKHTHHKDSRLDSCRKGVLHTCRAWFPRALIPETVVEEETGAIFLKKRES</sequence>
<name>A0ACC1TE10_9APHY</name>
<evidence type="ECO:0000313" key="1">
    <source>
        <dbReference type="EMBL" id="KAJ3559087.1"/>
    </source>
</evidence>
<keyword evidence="2" id="KW-1185">Reference proteome</keyword>
<organism evidence="1 2">
    <name type="scientific">Phlebia brevispora</name>
    <dbReference type="NCBI Taxonomy" id="194682"/>
    <lineage>
        <taxon>Eukaryota</taxon>
        <taxon>Fungi</taxon>
        <taxon>Dikarya</taxon>
        <taxon>Basidiomycota</taxon>
        <taxon>Agaricomycotina</taxon>
        <taxon>Agaricomycetes</taxon>
        <taxon>Polyporales</taxon>
        <taxon>Meruliaceae</taxon>
        <taxon>Phlebia</taxon>
    </lineage>
</organism>
<proteinExistence type="predicted"/>
<reference evidence="1" key="1">
    <citation type="submission" date="2022-07" db="EMBL/GenBank/DDBJ databases">
        <title>Genome Sequence of Phlebia brevispora.</title>
        <authorList>
            <person name="Buettner E."/>
        </authorList>
    </citation>
    <scope>NUCLEOTIDE SEQUENCE</scope>
    <source>
        <strain evidence="1">MPL23</strain>
    </source>
</reference>
<comment type="caution">
    <text evidence="1">The sequence shown here is derived from an EMBL/GenBank/DDBJ whole genome shotgun (WGS) entry which is preliminary data.</text>
</comment>
<evidence type="ECO:0000313" key="2">
    <source>
        <dbReference type="Proteomes" id="UP001148662"/>
    </source>
</evidence>
<dbReference type="EMBL" id="JANHOG010000046">
    <property type="protein sequence ID" value="KAJ3559087.1"/>
    <property type="molecule type" value="Genomic_DNA"/>
</dbReference>
<dbReference type="Proteomes" id="UP001148662">
    <property type="component" value="Unassembled WGS sequence"/>
</dbReference>
<accession>A0ACC1TE10</accession>
<gene>
    <name evidence="1" type="ORF">NM688_g550</name>
</gene>
<protein>
    <submittedName>
        <fullName evidence="1">Uncharacterized protein</fullName>
    </submittedName>
</protein>